<dbReference type="InterPro" id="IPR018114">
    <property type="entry name" value="TRYPSIN_HIS"/>
</dbReference>
<dbReference type="InterPro" id="IPR001254">
    <property type="entry name" value="Trypsin_dom"/>
</dbReference>
<accession>A0A563F0J8</accession>
<evidence type="ECO:0000313" key="10">
    <source>
        <dbReference type="Proteomes" id="UP000316639"/>
    </source>
</evidence>
<dbReference type="PROSITE" id="PS00134">
    <property type="entry name" value="TRYPSIN_HIS"/>
    <property type="match status" value="1"/>
</dbReference>
<dbReference type="InterPro" id="IPR033116">
    <property type="entry name" value="TRYPSIN_SER"/>
</dbReference>
<evidence type="ECO:0000256" key="6">
    <source>
        <dbReference type="RuleBase" id="RU363034"/>
    </source>
</evidence>
<dbReference type="InterPro" id="IPR050430">
    <property type="entry name" value="Peptidase_S1"/>
</dbReference>
<keyword evidence="2 6" id="KW-0645">Protease</keyword>
<gene>
    <name evidence="9" type="ORF">FKR81_04905</name>
</gene>
<comment type="similarity">
    <text evidence="1">Belongs to the peptidase S1 family.</text>
</comment>
<keyword evidence="10" id="KW-1185">Reference proteome</keyword>
<dbReference type="GO" id="GO:0004252">
    <property type="term" value="F:serine-type endopeptidase activity"/>
    <property type="evidence" value="ECO:0007669"/>
    <property type="project" value="InterPro"/>
</dbReference>
<dbReference type="GO" id="GO:0006508">
    <property type="term" value="P:proteolysis"/>
    <property type="evidence" value="ECO:0007669"/>
    <property type="project" value="UniProtKB-KW"/>
</dbReference>
<reference evidence="9 10" key="1">
    <citation type="submission" date="2019-07" db="EMBL/GenBank/DDBJ databases">
        <title>Lentzea xizangensis sp. nov., isolated from Qinghai-Tibetan Plateau Soils.</title>
        <authorList>
            <person name="Huang J."/>
        </authorList>
    </citation>
    <scope>NUCLEOTIDE SEQUENCE [LARGE SCALE GENOMIC DNA]</scope>
    <source>
        <strain evidence="9 10">FXJ1.1311</strain>
    </source>
</reference>
<keyword evidence="5" id="KW-1015">Disulfide bond</keyword>
<keyword evidence="3 6" id="KW-0378">Hydrolase</keyword>
<dbReference type="OrthoDB" id="1496095at2"/>
<name>A0A563F0J8_9PSEU</name>
<dbReference type="FunFam" id="2.40.10.10:FF:000068">
    <property type="entry name" value="transmembrane protease serine 2"/>
    <property type="match status" value="1"/>
</dbReference>
<dbReference type="CDD" id="cd00190">
    <property type="entry name" value="Tryp_SPc"/>
    <property type="match status" value="1"/>
</dbReference>
<dbReference type="PROSITE" id="PS00135">
    <property type="entry name" value="TRYPSIN_SER"/>
    <property type="match status" value="1"/>
</dbReference>
<dbReference type="Gene3D" id="2.40.10.10">
    <property type="entry name" value="Trypsin-like serine proteases"/>
    <property type="match status" value="1"/>
</dbReference>
<dbReference type="InterPro" id="IPR001314">
    <property type="entry name" value="Peptidase_S1A"/>
</dbReference>
<proteinExistence type="inferred from homology"/>
<feature type="signal peptide" evidence="7">
    <location>
        <begin position="1"/>
        <end position="23"/>
    </location>
</feature>
<evidence type="ECO:0000256" key="7">
    <source>
        <dbReference type="SAM" id="SignalP"/>
    </source>
</evidence>
<dbReference type="PANTHER" id="PTHR24276:SF98">
    <property type="entry name" value="FI18310P1-RELATED"/>
    <property type="match status" value="1"/>
</dbReference>
<comment type="caution">
    <text evidence="9">The sequence shown here is derived from an EMBL/GenBank/DDBJ whole genome shotgun (WGS) entry which is preliminary data.</text>
</comment>
<feature type="chain" id="PRO_5021713532" evidence="7">
    <location>
        <begin position="24"/>
        <end position="267"/>
    </location>
</feature>
<dbReference type="EMBL" id="VOBR01000003">
    <property type="protein sequence ID" value="TWP53312.1"/>
    <property type="molecule type" value="Genomic_DNA"/>
</dbReference>
<organism evidence="9 10">
    <name type="scientific">Lentzea tibetensis</name>
    <dbReference type="NCBI Taxonomy" id="2591470"/>
    <lineage>
        <taxon>Bacteria</taxon>
        <taxon>Bacillati</taxon>
        <taxon>Actinomycetota</taxon>
        <taxon>Actinomycetes</taxon>
        <taxon>Pseudonocardiales</taxon>
        <taxon>Pseudonocardiaceae</taxon>
        <taxon>Lentzea</taxon>
    </lineage>
</organism>
<evidence type="ECO:0000256" key="2">
    <source>
        <dbReference type="ARBA" id="ARBA00022670"/>
    </source>
</evidence>
<dbReference type="PROSITE" id="PS50240">
    <property type="entry name" value="TRYPSIN_DOM"/>
    <property type="match status" value="1"/>
</dbReference>
<dbReference type="Pfam" id="PF00089">
    <property type="entry name" value="Trypsin"/>
    <property type="match status" value="1"/>
</dbReference>
<keyword evidence="4 6" id="KW-0720">Serine protease</keyword>
<protein>
    <submittedName>
        <fullName evidence="9">Serine protease</fullName>
    </submittedName>
</protein>
<dbReference type="FunFam" id="2.40.10.10:FF:000036">
    <property type="entry name" value="Trypsin beta"/>
    <property type="match status" value="1"/>
</dbReference>
<dbReference type="InterPro" id="IPR043504">
    <property type="entry name" value="Peptidase_S1_PA_chymotrypsin"/>
</dbReference>
<evidence type="ECO:0000256" key="4">
    <source>
        <dbReference type="ARBA" id="ARBA00022825"/>
    </source>
</evidence>
<evidence type="ECO:0000256" key="5">
    <source>
        <dbReference type="ARBA" id="ARBA00023157"/>
    </source>
</evidence>
<keyword evidence="7" id="KW-0732">Signal</keyword>
<feature type="domain" description="Peptidase S1" evidence="8">
    <location>
        <begin position="31"/>
        <end position="266"/>
    </location>
</feature>
<dbReference type="SMART" id="SM00020">
    <property type="entry name" value="Tryp_SPc"/>
    <property type="match status" value="1"/>
</dbReference>
<evidence type="ECO:0000259" key="8">
    <source>
        <dbReference type="PROSITE" id="PS50240"/>
    </source>
</evidence>
<dbReference type="PANTHER" id="PTHR24276">
    <property type="entry name" value="POLYSERASE-RELATED"/>
    <property type="match status" value="1"/>
</dbReference>
<dbReference type="PRINTS" id="PR00722">
    <property type="entry name" value="CHYMOTRYPSIN"/>
</dbReference>
<evidence type="ECO:0000313" key="9">
    <source>
        <dbReference type="EMBL" id="TWP53312.1"/>
    </source>
</evidence>
<dbReference type="AlphaFoldDB" id="A0A563F0J8"/>
<sequence>MRLLSGILLASAVLLPLSGTAVADDEPSTQVVGGTKASTKDNPFAVFLTRPGKRNSFCGGSIVAPNKVLTAAHCVEEGGKPDDPATVNVVAGRDDERTDAGVVAKVKRLAVHPKYDGFGPDFAVLTLDRVLPYKPISLATSKDSGLQQPGKQLTVLGWGSTQKAGGGESPLLLKAKLPVVPDKSCLTFYGKDDEGIDVFNPKQMICAGDVDGNRDSCFGDSGGPFVASGKLVGVVSFGPPQCAQPNAPAVYGKVSSEETWIKQQILY</sequence>
<evidence type="ECO:0000256" key="1">
    <source>
        <dbReference type="ARBA" id="ARBA00007664"/>
    </source>
</evidence>
<dbReference type="InterPro" id="IPR009003">
    <property type="entry name" value="Peptidase_S1_PA"/>
</dbReference>
<dbReference type="Proteomes" id="UP000316639">
    <property type="component" value="Unassembled WGS sequence"/>
</dbReference>
<evidence type="ECO:0000256" key="3">
    <source>
        <dbReference type="ARBA" id="ARBA00022801"/>
    </source>
</evidence>
<dbReference type="SUPFAM" id="SSF50494">
    <property type="entry name" value="Trypsin-like serine proteases"/>
    <property type="match status" value="1"/>
</dbReference>